<dbReference type="GO" id="GO:0009103">
    <property type="term" value="P:lipopolysaccharide biosynthetic process"/>
    <property type="evidence" value="ECO:0007669"/>
    <property type="project" value="UniProtKB-ARBA"/>
</dbReference>
<feature type="transmembrane region" description="Helical" evidence="8">
    <location>
        <begin position="452"/>
        <end position="471"/>
    </location>
</feature>
<evidence type="ECO:0000256" key="1">
    <source>
        <dbReference type="ARBA" id="ARBA00004651"/>
    </source>
</evidence>
<dbReference type="PANTHER" id="PTHR33908:SF11">
    <property type="entry name" value="MEMBRANE PROTEIN"/>
    <property type="match status" value="1"/>
</dbReference>
<evidence type="ECO:0000256" key="2">
    <source>
        <dbReference type="ARBA" id="ARBA00022475"/>
    </source>
</evidence>
<evidence type="ECO:0000256" key="6">
    <source>
        <dbReference type="ARBA" id="ARBA00022989"/>
    </source>
</evidence>
<keyword evidence="3" id="KW-0328">Glycosyltransferase</keyword>
<evidence type="ECO:0008006" key="11">
    <source>
        <dbReference type="Google" id="ProtNLM"/>
    </source>
</evidence>
<feature type="transmembrane region" description="Helical" evidence="8">
    <location>
        <begin position="535"/>
        <end position="554"/>
    </location>
</feature>
<dbReference type="PATRIC" id="fig|360411.5.peg.278"/>
<proteinExistence type="predicted"/>
<keyword evidence="6 8" id="KW-1133">Transmembrane helix</keyword>
<dbReference type="PANTHER" id="PTHR33908">
    <property type="entry name" value="MANNOSYLTRANSFERASE YKCB-RELATED"/>
    <property type="match status" value="1"/>
</dbReference>
<evidence type="ECO:0000313" key="10">
    <source>
        <dbReference type="Proteomes" id="UP000050514"/>
    </source>
</evidence>
<evidence type="ECO:0000256" key="3">
    <source>
        <dbReference type="ARBA" id="ARBA00022676"/>
    </source>
</evidence>
<feature type="transmembrane region" description="Helical" evidence="8">
    <location>
        <begin position="7"/>
        <end position="26"/>
    </location>
</feature>
<feature type="transmembrane region" description="Helical" evidence="8">
    <location>
        <begin position="76"/>
        <end position="96"/>
    </location>
</feature>
<feature type="transmembrane region" description="Helical" evidence="8">
    <location>
        <begin position="511"/>
        <end position="529"/>
    </location>
</feature>
<organism evidence="9 10">
    <name type="scientific">Bellilinea caldifistulae</name>
    <dbReference type="NCBI Taxonomy" id="360411"/>
    <lineage>
        <taxon>Bacteria</taxon>
        <taxon>Bacillati</taxon>
        <taxon>Chloroflexota</taxon>
        <taxon>Anaerolineae</taxon>
        <taxon>Anaerolineales</taxon>
        <taxon>Anaerolineaceae</taxon>
        <taxon>Bellilinea</taxon>
    </lineage>
</organism>
<sequence>MRKYLVQAGHFGLLWLSLLVNLYFLIFQPRSAISLRRLGLSAGIALGLVVLLWLLRERGMTATGWRAISTKGWWMGMILAVVLFIIAPAPTLHSLIAPVEVRLNFEPLDSQEATFQLVWLNNGLADLSFNDLELPPTAQITPGGVSLTAGQGQPAEVRWHGRIWQELLVTVQSRTPLRLSAQVGSQSREILLEGGANEKGIHLPYLSFGLYAAGYVLVMALGSLSLAWLAQISLNGVAWFIRRYPDTLGRLICHLPLASLVGVGLFYLLTLRSGHPWGDDFAQYIAHARNLAQGQPYTAIGIMHNPAVVLGPSAYPPLLPLLLVPLYAVFDLNLTIFKLVGVACGLGSLALFNEWLKDRFPPPLRALAILLAGLHPWFWDYKDQILSDMPFVLLGMLSLLWWERWRDSKAGVKGWMVGLAIAAAITARSVGFLLLAAVLVDAILHRRWQTRDFWFVIGIPLLVAMMLNLVLPSTGDYLDQTRGWNWSILQENINSMISFFQGMWRNDMLRIGEVSLISMIGIALLILGLVFRLPYLGAVEWFVLGNLAMIAVWPYNQGFRFYLPISFFVFYYVLYGWQQGSIFFSKFNPIPSGMVQKGISFLALAIFTVGVLQGYLSDYRRIPLKEFDNGIGLPASQQMFEYVREETRPPDVIAFFKPRALALFTGRNAFAPYWNPQQPQRLLEDLKTFRADYLVVWKPDYADLAGFARNQFPLLFENDDFEIYSSSSLRP</sequence>
<evidence type="ECO:0000256" key="7">
    <source>
        <dbReference type="ARBA" id="ARBA00023136"/>
    </source>
</evidence>
<evidence type="ECO:0000256" key="8">
    <source>
        <dbReference type="SAM" id="Phobius"/>
    </source>
</evidence>
<keyword evidence="4" id="KW-0808">Transferase</keyword>
<feature type="transmembrane region" description="Helical" evidence="8">
    <location>
        <begin position="251"/>
        <end position="269"/>
    </location>
</feature>
<feature type="transmembrane region" description="Helical" evidence="8">
    <location>
        <begin position="598"/>
        <end position="616"/>
    </location>
</feature>
<dbReference type="EMBL" id="LGHJ01000011">
    <property type="protein sequence ID" value="KPL76805.1"/>
    <property type="molecule type" value="Genomic_DNA"/>
</dbReference>
<dbReference type="AlphaFoldDB" id="A0A0P6X4W3"/>
<name>A0A0P6X4W3_9CHLR</name>
<keyword evidence="2" id="KW-1003">Cell membrane</keyword>
<evidence type="ECO:0000313" key="9">
    <source>
        <dbReference type="EMBL" id="KPL76805.1"/>
    </source>
</evidence>
<feature type="transmembrane region" description="Helical" evidence="8">
    <location>
        <begin position="326"/>
        <end position="352"/>
    </location>
</feature>
<evidence type="ECO:0000256" key="5">
    <source>
        <dbReference type="ARBA" id="ARBA00022692"/>
    </source>
</evidence>
<comment type="caution">
    <text evidence="9">The sequence shown here is derived from an EMBL/GenBank/DDBJ whole genome shotgun (WGS) entry which is preliminary data.</text>
</comment>
<accession>A0A0P6X4W3</accession>
<dbReference type="STRING" id="360411.AC812_05815"/>
<protein>
    <recommendedName>
        <fullName evidence="11">Glycosyltransferase RgtA/B/C/D-like domain-containing protein</fullName>
    </recommendedName>
</protein>
<keyword evidence="10" id="KW-1185">Reference proteome</keyword>
<keyword evidence="5 8" id="KW-0812">Transmembrane</keyword>
<keyword evidence="7 8" id="KW-0472">Membrane</keyword>
<dbReference type="GO" id="GO:0005886">
    <property type="term" value="C:plasma membrane"/>
    <property type="evidence" value="ECO:0007669"/>
    <property type="project" value="UniProtKB-SubCell"/>
</dbReference>
<reference evidence="9 10" key="1">
    <citation type="submission" date="2015-07" db="EMBL/GenBank/DDBJ databases">
        <title>Draft genome of Bellilinea caldifistulae DSM 17877.</title>
        <authorList>
            <person name="Hemp J."/>
            <person name="Ward L.M."/>
            <person name="Pace L.A."/>
            <person name="Fischer W.W."/>
        </authorList>
    </citation>
    <scope>NUCLEOTIDE SEQUENCE [LARGE SCALE GENOMIC DNA]</scope>
    <source>
        <strain evidence="9 10">GOMI-1</strain>
    </source>
</reference>
<evidence type="ECO:0000256" key="4">
    <source>
        <dbReference type="ARBA" id="ARBA00022679"/>
    </source>
</evidence>
<feature type="transmembrane region" description="Helical" evidence="8">
    <location>
        <begin position="38"/>
        <end position="55"/>
    </location>
</feature>
<comment type="subcellular location">
    <subcellularLocation>
        <location evidence="1">Cell membrane</location>
        <topology evidence="1">Multi-pass membrane protein</topology>
    </subcellularLocation>
</comment>
<dbReference type="GO" id="GO:0016763">
    <property type="term" value="F:pentosyltransferase activity"/>
    <property type="evidence" value="ECO:0007669"/>
    <property type="project" value="TreeGrafter"/>
</dbReference>
<feature type="transmembrane region" description="Helical" evidence="8">
    <location>
        <begin position="208"/>
        <end position="230"/>
    </location>
</feature>
<dbReference type="RefSeq" id="WP_061912883.1">
    <property type="nucleotide sequence ID" value="NZ_DF967971.1"/>
</dbReference>
<feature type="transmembrane region" description="Helical" evidence="8">
    <location>
        <begin position="561"/>
        <end position="578"/>
    </location>
</feature>
<dbReference type="Proteomes" id="UP000050514">
    <property type="component" value="Unassembled WGS sequence"/>
</dbReference>
<dbReference type="InterPro" id="IPR050297">
    <property type="entry name" value="LipidA_mod_glycosyltrf_83"/>
</dbReference>
<gene>
    <name evidence="9" type="ORF">AC812_05815</name>
</gene>
<feature type="transmembrane region" description="Helical" evidence="8">
    <location>
        <begin position="414"/>
        <end position="440"/>
    </location>
</feature>